<comment type="caution">
    <text evidence="1">The sequence shown here is derived from an EMBL/GenBank/DDBJ whole genome shotgun (WGS) entry which is preliminary data.</text>
</comment>
<gene>
    <name evidence="1" type="ORF">K3G42_032204</name>
</gene>
<evidence type="ECO:0000313" key="2">
    <source>
        <dbReference type="Proteomes" id="UP000827872"/>
    </source>
</evidence>
<dbReference type="Proteomes" id="UP000827872">
    <property type="component" value="Linkage Group LG03"/>
</dbReference>
<sequence length="130" mass="14569">MAARNVLLTGCSSGIGRALAVRLAKDELKRFRVIATMRNLEKKEALEKEAGPVLEETLEIKELDVGSEDSIRRCLDSIPQRRVDVLGTKASLLLLCLQESPPTSFLDEQPLSSSQSWQSLKVHRWTQPRI</sequence>
<reference evidence="1" key="1">
    <citation type="submission" date="2021-08" db="EMBL/GenBank/DDBJ databases">
        <title>The first chromosome-level gecko genome reveals the dynamic sex chromosomes of Neotropical dwarf geckos (Sphaerodactylidae: Sphaerodactylus).</title>
        <authorList>
            <person name="Pinto B.J."/>
            <person name="Keating S.E."/>
            <person name="Gamble T."/>
        </authorList>
    </citation>
    <scope>NUCLEOTIDE SEQUENCE</scope>
    <source>
        <strain evidence="1">TG3544</strain>
    </source>
</reference>
<accession>A0ACB8EMM6</accession>
<proteinExistence type="predicted"/>
<keyword evidence="2" id="KW-1185">Reference proteome</keyword>
<organism evidence="1 2">
    <name type="scientific">Sphaerodactylus townsendi</name>
    <dbReference type="NCBI Taxonomy" id="933632"/>
    <lineage>
        <taxon>Eukaryota</taxon>
        <taxon>Metazoa</taxon>
        <taxon>Chordata</taxon>
        <taxon>Craniata</taxon>
        <taxon>Vertebrata</taxon>
        <taxon>Euteleostomi</taxon>
        <taxon>Lepidosauria</taxon>
        <taxon>Squamata</taxon>
        <taxon>Bifurcata</taxon>
        <taxon>Gekkota</taxon>
        <taxon>Sphaerodactylidae</taxon>
        <taxon>Sphaerodactylus</taxon>
    </lineage>
</organism>
<protein>
    <submittedName>
        <fullName evidence="1">Uncharacterized protein</fullName>
    </submittedName>
</protein>
<name>A0ACB8EMM6_9SAUR</name>
<evidence type="ECO:0000313" key="1">
    <source>
        <dbReference type="EMBL" id="KAH7993750.1"/>
    </source>
</evidence>
<dbReference type="EMBL" id="CM037616">
    <property type="protein sequence ID" value="KAH7993750.1"/>
    <property type="molecule type" value="Genomic_DNA"/>
</dbReference>